<organism evidence="2 3">
    <name type="scientific">Allacma fusca</name>
    <dbReference type="NCBI Taxonomy" id="39272"/>
    <lineage>
        <taxon>Eukaryota</taxon>
        <taxon>Metazoa</taxon>
        <taxon>Ecdysozoa</taxon>
        <taxon>Arthropoda</taxon>
        <taxon>Hexapoda</taxon>
        <taxon>Collembola</taxon>
        <taxon>Symphypleona</taxon>
        <taxon>Sminthuridae</taxon>
        <taxon>Allacma</taxon>
    </lineage>
</organism>
<evidence type="ECO:0008006" key="4">
    <source>
        <dbReference type="Google" id="ProtNLM"/>
    </source>
</evidence>
<feature type="non-terminal residue" evidence="2">
    <location>
        <position position="1"/>
    </location>
</feature>
<feature type="signal peptide" evidence="1">
    <location>
        <begin position="1"/>
        <end position="28"/>
    </location>
</feature>
<comment type="caution">
    <text evidence="2">The sequence shown here is derived from an EMBL/GenBank/DDBJ whole genome shotgun (WGS) entry which is preliminary data.</text>
</comment>
<keyword evidence="3" id="KW-1185">Reference proteome</keyword>
<protein>
    <recommendedName>
        <fullName evidence="4">WAP domain-containing protein</fullName>
    </recommendedName>
</protein>
<sequence>MRVKFGPKSIFLYTSLLLVPSSIHLASSCCEYQSEFCEFTGSQDNWNENACEDEYQNTDNDYFYDCPTVEENSKCPSYRNLAWHVPVEDQNECQVITHEGTSKDRTNCLSDNDCPDGAFCCVSLCEGITRCYNPQCMQFVPENNRTSTNPDEVAYCGKLQATTTKSQPSQYNALSTQPTPEPVMYFSKTIPPYQYFHSTTNNPENVSSPTEKTFAEIETTSSNLVAIIT</sequence>
<evidence type="ECO:0000256" key="1">
    <source>
        <dbReference type="SAM" id="SignalP"/>
    </source>
</evidence>
<dbReference type="PROSITE" id="PS51257">
    <property type="entry name" value="PROKAR_LIPOPROTEIN"/>
    <property type="match status" value="1"/>
</dbReference>
<name>A0A8J2NZM5_9HEXA</name>
<dbReference type="AlphaFoldDB" id="A0A8J2NZM5"/>
<reference evidence="2" key="1">
    <citation type="submission" date="2021-06" db="EMBL/GenBank/DDBJ databases">
        <authorList>
            <person name="Hodson N. C."/>
            <person name="Mongue J. A."/>
            <person name="Jaron S. K."/>
        </authorList>
    </citation>
    <scope>NUCLEOTIDE SEQUENCE</scope>
</reference>
<evidence type="ECO:0000313" key="2">
    <source>
        <dbReference type="EMBL" id="CAG7726470.1"/>
    </source>
</evidence>
<evidence type="ECO:0000313" key="3">
    <source>
        <dbReference type="Proteomes" id="UP000708208"/>
    </source>
</evidence>
<feature type="chain" id="PRO_5035292570" description="WAP domain-containing protein" evidence="1">
    <location>
        <begin position="29"/>
        <end position="229"/>
    </location>
</feature>
<accession>A0A8J2NZM5</accession>
<gene>
    <name evidence="2" type="ORF">AFUS01_LOCUS15382</name>
</gene>
<keyword evidence="1" id="KW-0732">Signal</keyword>
<dbReference type="EMBL" id="CAJVCH010135852">
    <property type="protein sequence ID" value="CAG7726470.1"/>
    <property type="molecule type" value="Genomic_DNA"/>
</dbReference>
<proteinExistence type="predicted"/>
<dbReference type="Proteomes" id="UP000708208">
    <property type="component" value="Unassembled WGS sequence"/>
</dbReference>